<dbReference type="PANTHER" id="PTHR37301">
    <property type="entry name" value="DNA-BINDING PROTEIN-RELATED"/>
    <property type="match status" value="1"/>
</dbReference>
<evidence type="ECO:0000313" key="2">
    <source>
        <dbReference type="EMBL" id="MFM9648189.1"/>
    </source>
</evidence>
<dbReference type="RefSeq" id="WP_365269567.1">
    <property type="nucleotide sequence ID" value="NZ_JBJVMW010000041.1"/>
</dbReference>
<dbReference type="Pfam" id="PF13443">
    <property type="entry name" value="HTH_26"/>
    <property type="match status" value="1"/>
</dbReference>
<dbReference type="SMART" id="SM00530">
    <property type="entry name" value="HTH_XRE"/>
    <property type="match status" value="1"/>
</dbReference>
<feature type="domain" description="HTH cro/C1-type" evidence="1">
    <location>
        <begin position="13"/>
        <end position="62"/>
    </location>
</feature>
<dbReference type="EMBL" id="JBJVNE010000008">
    <property type="protein sequence ID" value="MFM9648189.1"/>
    <property type="molecule type" value="Genomic_DNA"/>
</dbReference>
<name>A0ABW9II66_STRGJ</name>
<evidence type="ECO:0000313" key="3">
    <source>
        <dbReference type="Proteomes" id="UP001631993"/>
    </source>
</evidence>
<comment type="caution">
    <text evidence="2">The sequence shown here is derived from an EMBL/GenBank/DDBJ whole genome shotgun (WGS) entry which is preliminary data.</text>
</comment>
<proteinExistence type="predicted"/>
<accession>A0ABW9II66</accession>
<dbReference type="Proteomes" id="UP001631993">
    <property type="component" value="Unassembled WGS sequence"/>
</dbReference>
<protein>
    <submittedName>
        <fullName evidence="2">Helix-turn-helix transcriptional regulator</fullName>
    </submittedName>
</protein>
<dbReference type="SUPFAM" id="SSF47413">
    <property type="entry name" value="lambda repressor-like DNA-binding domains"/>
    <property type="match status" value="1"/>
</dbReference>
<dbReference type="PANTHER" id="PTHR37301:SF1">
    <property type="entry name" value="DNA-BINDING PROTEIN"/>
    <property type="match status" value="1"/>
</dbReference>
<gene>
    <name evidence="2" type="ORF">ACKI1S_18790</name>
</gene>
<dbReference type="CDD" id="cd00093">
    <property type="entry name" value="HTH_XRE"/>
    <property type="match status" value="1"/>
</dbReference>
<dbReference type="InterPro" id="IPR010982">
    <property type="entry name" value="Lambda_DNA-bd_dom_sf"/>
</dbReference>
<organism evidence="2 3">
    <name type="scientific">Streptomyces galilaeus</name>
    <dbReference type="NCBI Taxonomy" id="33899"/>
    <lineage>
        <taxon>Bacteria</taxon>
        <taxon>Bacillati</taxon>
        <taxon>Actinomycetota</taxon>
        <taxon>Actinomycetes</taxon>
        <taxon>Kitasatosporales</taxon>
        <taxon>Streptomycetaceae</taxon>
        <taxon>Streptomyces</taxon>
    </lineage>
</organism>
<evidence type="ECO:0000259" key="1">
    <source>
        <dbReference type="PROSITE" id="PS50943"/>
    </source>
</evidence>
<dbReference type="PROSITE" id="PS50943">
    <property type="entry name" value="HTH_CROC1"/>
    <property type="match status" value="1"/>
</dbReference>
<keyword evidence="3" id="KW-1185">Reference proteome</keyword>
<dbReference type="Gene3D" id="1.10.260.40">
    <property type="entry name" value="lambda repressor-like DNA-binding domains"/>
    <property type="match status" value="1"/>
</dbReference>
<dbReference type="InterPro" id="IPR001387">
    <property type="entry name" value="Cro/C1-type_HTH"/>
</dbReference>
<sequence length="99" mass="9976">MPIVVDIDVMLARRKMSVGELAERVGITPANLAVLKNGRAKAVRFSTLAALCEVLECQPGDLLRWEAGDGADARAVAGAEAEAESSAGAVAGAGAVGDG</sequence>
<reference evidence="2 3" key="1">
    <citation type="submission" date="2024-12" db="EMBL/GenBank/DDBJ databases">
        <title>Forecasting of Potato common scab and diversities of Pathogenic streptomyces spp. in china.</title>
        <authorList>
            <person name="Handique U."/>
            <person name="Wu J."/>
        </authorList>
    </citation>
    <scope>NUCLEOTIDE SEQUENCE [LARGE SCALE GENOMIC DNA]</scope>
    <source>
        <strain evidence="2 3">ZRIMU1585</strain>
    </source>
</reference>